<evidence type="ECO:0000256" key="1">
    <source>
        <dbReference type="SAM" id="MobiDB-lite"/>
    </source>
</evidence>
<feature type="compositionally biased region" description="Polar residues" evidence="1">
    <location>
        <begin position="33"/>
        <end position="53"/>
    </location>
</feature>
<evidence type="ECO:0000313" key="2">
    <source>
        <dbReference type="EMBL" id="KAG5173955.1"/>
    </source>
</evidence>
<feature type="compositionally biased region" description="Polar residues" evidence="1">
    <location>
        <begin position="555"/>
        <end position="570"/>
    </location>
</feature>
<reference evidence="2" key="1">
    <citation type="submission" date="2021-02" db="EMBL/GenBank/DDBJ databases">
        <title>Psilocybe cubensis genome.</title>
        <authorList>
            <person name="Mckernan K.J."/>
            <person name="Crawford S."/>
            <person name="Trippe A."/>
            <person name="Kane L.T."/>
            <person name="Mclaughlin S."/>
        </authorList>
    </citation>
    <scope>NUCLEOTIDE SEQUENCE [LARGE SCALE GENOMIC DNA]</scope>
    <source>
        <strain evidence="2">MGC-MH-2018</strain>
    </source>
</reference>
<feature type="compositionally biased region" description="Polar residues" evidence="1">
    <location>
        <begin position="73"/>
        <end position="82"/>
    </location>
</feature>
<feature type="compositionally biased region" description="Low complexity" evidence="1">
    <location>
        <begin position="384"/>
        <end position="399"/>
    </location>
</feature>
<feature type="compositionally biased region" description="Low complexity" evidence="1">
    <location>
        <begin position="692"/>
        <end position="704"/>
    </location>
</feature>
<gene>
    <name evidence="2" type="ORF">JR316_000613</name>
</gene>
<protein>
    <submittedName>
        <fullName evidence="2">Uncharacterized protein</fullName>
    </submittedName>
</protein>
<feature type="compositionally biased region" description="Polar residues" evidence="1">
    <location>
        <begin position="451"/>
        <end position="468"/>
    </location>
</feature>
<dbReference type="AlphaFoldDB" id="A0A8H7YA92"/>
<feature type="region of interest" description="Disordered" evidence="1">
    <location>
        <begin position="446"/>
        <end position="600"/>
    </location>
</feature>
<dbReference type="EMBL" id="JAFIQS010000001">
    <property type="protein sequence ID" value="KAG5173955.1"/>
    <property type="molecule type" value="Genomic_DNA"/>
</dbReference>
<sequence length="843" mass="91665">MPSALPSADPAKQWWSISKSTSSKDLRQKYVQDGQSQRPAPQVKSSGKFTSFASAIGLKSKKPHPSLAIQDPPMTTNNNANVVSLPSPSPLSESTRPTSTAKSTSSTRSRVDSMPRTPVDSQRDHRHSLLTLSDTDPFAGRPMIAVPVPHLPSDPNRLSAYSNSSVTDLVQRKGDPPTFNRVSYASSSSNSHNHALDIPHMNSPISAKEKQEFRELHNKLVLSLSMSVSRAKCAFYRRSIPNIQTKSSIQLQTLGSLLPSTISRNRSGSSATTGNDSYLKNSVDGLTGPKRRARGMTDTAASHQAGFFVEEHSGARKMIQKSPTSNNGPFSLESSGVHERPVSPRVVIRQPSSSRLYHPPSAPPTHRLPPPPRPQSKDSTTRPSSPHSQMESPISSSMSFSSAISLTNDMFANPPFAYPDEDKRVSGRSIFSQMTYDELEISMFENEPRTAPNSPRTLKKALSQQSLSRRIHTSAPPTPKTPPESHTEKEKGTRKQRTFQHPRLPVPPIPLPSLASTSKSTPMPFPSSSDSVTSPTLERRRTSTASSTGRKRLFSHSSQNRPSTAQASSTADDDSFSLFSTRSDADSHSGPHKLWKTSAKSIPTSSFWEEGSSENMSSSPARPIEYTPQAIMSKADLAKFEASVESSPLKPARPRGFSVLSSTTNASDLDNDSEVIPIGLSPPPPPSRSNYAAKASGASAKKIPASPPIPQPFDFSVIPDDNFAQAPSSAVSQVTVIRPRSPALISLPPPPRRPRPTLITQPEVLEASRMRGPLSAKNMKAGSARTSTVEKAMHRRSIMRKASFLDIDDDTDQETEPEHVDEQINSSFLDLARESFDSTRTDS</sequence>
<feature type="compositionally biased region" description="Low complexity" evidence="1">
    <location>
        <begin position="84"/>
        <end position="108"/>
    </location>
</feature>
<feature type="compositionally biased region" description="Basic and acidic residues" evidence="1">
    <location>
        <begin position="483"/>
        <end position="493"/>
    </location>
</feature>
<comment type="caution">
    <text evidence="2">The sequence shown here is derived from an EMBL/GenBank/DDBJ whole genome shotgun (WGS) entry which is preliminary data.</text>
</comment>
<accession>A0A8H7YA92</accession>
<feature type="region of interest" description="Disordered" evidence="1">
    <location>
        <begin position="260"/>
        <end position="299"/>
    </location>
</feature>
<dbReference type="OrthoDB" id="3195323at2759"/>
<proteinExistence type="predicted"/>
<feature type="region of interest" description="Disordered" evidence="1">
    <location>
        <begin position="1"/>
        <end position="126"/>
    </location>
</feature>
<feature type="compositionally biased region" description="Pro residues" evidence="1">
    <location>
        <begin position="360"/>
        <end position="374"/>
    </location>
</feature>
<feature type="compositionally biased region" description="Acidic residues" evidence="1">
    <location>
        <begin position="806"/>
        <end position="815"/>
    </location>
</feature>
<feature type="region of interest" description="Disordered" evidence="1">
    <location>
        <begin position="318"/>
        <end position="399"/>
    </location>
</feature>
<feature type="compositionally biased region" description="Polar residues" evidence="1">
    <location>
        <begin position="659"/>
        <end position="668"/>
    </location>
</feature>
<feature type="region of interest" description="Disordered" evidence="1">
    <location>
        <begin position="769"/>
        <end position="843"/>
    </location>
</feature>
<organism evidence="2">
    <name type="scientific">Psilocybe cubensis</name>
    <name type="common">Psychedelic mushroom</name>
    <name type="synonym">Stropharia cubensis</name>
    <dbReference type="NCBI Taxonomy" id="181762"/>
    <lineage>
        <taxon>Eukaryota</taxon>
        <taxon>Fungi</taxon>
        <taxon>Dikarya</taxon>
        <taxon>Basidiomycota</taxon>
        <taxon>Agaricomycotina</taxon>
        <taxon>Agaricomycetes</taxon>
        <taxon>Agaricomycetidae</taxon>
        <taxon>Agaricales</taxon>
        <taxon>Agaricineae</taxon>
        <taxon>Strophariaceae</taxon>
        <taxon>Psilocybe</taxon>
    </lineage>
</organism>
<feature type="compositionally biased region" description="Basic and acidic residues" evidence="1">
    <location>
        <begin position="831"/>
        <end position="843"/>
    </location>
</feature>
<feature type="region of interest" description="Disordered" evidence="1">
    <location>
        <begin position="645"/>
        <end position="714"/>
    </location>
</feature>
<feature type="compositionally biased region" description="Polar residues" evidence="1">
    <location>
        <begin position="321"/>
        <end position="334"/>
    </location>
</feature>
<feature type="compositionally biased region" description="Polar residues" evidence="1">
    <location>
        <begin position="515"/>
        <end position="536"/>
    </location>
</feature>
<feature type="compositionally biased region" description="Polar residues" evidence="1">
    <location>
        <begin position="260"/>
        <end position="280"/>
    </location>
</feature>
<name>A0A8H7YA92_PSICU</name>